<comment type="caution">
    <text evidence="4">Lacks conserved residue(s) required for the propagation of feature annotation.</text>
</comment>
<dbReference type="GO" id="GO:0016042">
    <property type="term" value="P:lipid catabolic process"/>
    <property type="evidence" value="ECO:0007669"/>
    <property type="project" value="UniProtKB-UniRule"/>
</dbReference>
<evidence type="ECO:0000256" key="4">
    <source>
        <dbReference type="PROSITE-ProRule" id="PRU01161"/>
    </source>
</evidence>
<dbReference type="PANTHER" id="PTHR14226">
    <property type="entry name" value="NEUROPATHY TARGET ESTERASE/SWISS CHEESE D.MELANOGASTER"/>
    <property type="match status" value="1"/>
</dbReference>
<dbReference type="SUPFAM" id="SSF52151">
    <property type="entry name" value="FabD/lysophospholipase-like"/>
    <property type="match status" value="1"/>
</dbReference>
<evidence type="ECO:0000313" key="7">
    <source>
        <dbReference type="Proteomes" id="UP000033854"/>
    </source>
</evidence>
<organism evidence="6 7">
    <name type="scientific">Candidatus Collierbacteria bacterium GW2011_GWA2_42_17</name>
    <dbReference type="NCBI Taxonomy" id="1618378"/>
    <lineage>
        <taxon>Bacteria</taxon>
        <taxon>Candidatus Collieribacteriota</taxon>
    </lineage>
</organism>
<reference evidence="6 7" key="1">
    <citation type="journal article" date="2015" name="Nature">
        <title>rRNA introns, odd ribosomes, and small enigmatic genomes across a large radiation of phyla.</title>
        <authorList>
            <person name="Brown C.T."/>
            <person name="Hug L.A."/>
            <person name="Thomas B.C."/>
            <person name="Sharon I."/>
            <person name="Castelle C.J."/>
            <person name="Singh A."/>
            <person name="Wilkins M.J."/>
            <person name="Williams K.H."/>
            <person name="Banfield J.F."/>
        </authorList>
    </citation>
    <scope>NUCLEOTIDE SEQUENCE [LARGE SCALE GENOMIC DNA]</scope>
</reference>
<dbReference type="Pfam" id="PF01734">
    <property type="entry name" value="Patatin"/>
    <property type="match status" value="1"/>
</dbReference>
<protein>
    <submittedName>
        <fullName evidence="6">Patatin</fullName>
    </submittedName>
</protein>
<sequence>MWFFKKKKKVGLVLGSGGARGLAHIGVIKTLLKNKVPIDFIVGSSSGALVGGLFASWGRIDDLEKMVRGVTYKDLAKVLVDPTWKGGLIKGGKTLEFLRKLFKGERIEDLKIPFAAVATDVGTAETVIFSKGGLAEAIRASVSVPLVYSPVLTGGRLLVDGGVSSPVPVEVAKNMGAEIIIAVNLDGVYFSAGNHDGSLSSSTIDILKDSYFALRYNLAKKEVRGADVVIEPAMEYIEDFDFIRGKEAIEVGEKATEKMMGRIKELL</sequence>
<evidence type="ECO:0000256" key="1">
    <source>
        <dbReference type="ARBA" id="ARBA00022801"/>
    </source>
</evidence>
<evidence type="ECO:0000259" key="5">
    <source>
        <dbReference type="PROSITE" id="PS51635"/>
    </source>
</evidence>
<feature type="short sequence motif" description="DGA/G" evidence="4">
    <location>
        <begin position="160"/>
        <end position="162"/>
    </location>
</feature>
<dbReference type="InterPro" id="IPR002641">
    <property type="entry name" value="PNPLA_dom"/>
</dbReference>
<name>A0A0G0Z2E6_9BACT</name>
<dbReference type="GO" id="GO:0016787">
    <property type="term" value="F:hydrolase activity"/>
    <property type="evidence" value="ECO:0007669"/>
    <property type="project" value="UniProtKB-UniRule"/>
</dbReference>
<evidence type="ECO:0000313" key="6">
    <source>
        <dbReference type="EMBL" id="KKS42954.1"/>
    </source>
</evidence>
<keyword evidence="2 4" id="KW-0442">Lipid degradation</keyword>
<dbReference type="Gene3D" id="3.40.1090.10">
    <property type="entry name" value="Cytosolic phospholipase A2 catalytic domain"/>
    <property type="match status" value="1"/>
</dbReference>
<dbReference type="AlphaFoldDB" id="A0A0G0Z2E6"/>
<dbReference type="InterPro" id="IPR016035">
    <property type="entry name" value="Acyl_Trfase/lysoPLipase"/>
</dbReference>
<dbReference type="InterPro" id="IPR050301">
    <property type="entry name" value="NTE"/>
</dbReference>
<keyword evidence="1 4" id="KW-0378">Hydrolase</keyword>
<keyword evidence="3 4" id="KW-0443">Lipid metabolism</keyword>
<dbReference type="Proteomes" id="UP000033854">
    <property type="component" value="Unassembled WGS sequence"/>
</dbReference>
<feature type="domain" description="PNPLA" evidence="5">
    <location>
        <begin position="12"/>
        <end position="173"/>
    </location>
</feature>
<dbReference type="PANTHER" id="PTHR14226:SF76">
    <property type="entry name" value="NTE FAMILY PROTEIN RSSA"/>
    <property type="match status" value="1"/>
</dbReference>
<feature type="short sequence motif" description="GXSXG" evidence="4">
    <location>
        <begin position="43"/>
        <end position="47"/>
    </location>
</feature>
<proteinExistence type="predicted"/>
<feature type="active site" description="Nucleophile" evidence="4">
    <location>
        <position position="45"/>
    </location>
</feature>
<evidence type="ECO:0000256" key="2">
    <source>
        <dbReference type="ARBA" id="ARBA00022963"/>
    </source>
</evidence>
<gene>
    <name evidence="6" type="ORF">UV06_C0004G0089</name>
</gene>
<dbReference type="PROSITE" id="PS51635">
    <property type="entry name" value="PNPLA"/>
    <property type="match status" value="1"/>
</dbReference>
<feature type="active site" description="Proton acceptor" evidence="4">
    <location>
        <position position="160"/>
    </location>
</feature>
<comment type="caution">
    <text evidence="6">The sequence shown here is derived from an EMBL/GenBank/DDBJ whole genome shotgun (WGS) entry which is preliminary data.</text>
</comment>
<evidence type="ECO:0000256" key="3">
    <source>
        <dbReference type="ARBA" id="ARBA00023098"/>
    </source>
</evidence>
<dbReference type="EMBL" id="LCDA01000004">
    <property type="protein sequence ID" value="KKS42954.1"/>
    <property type="molecule type" value="Genomic_DNA"/>
</dbReference>
<accession>A0A0G0Z2E6</accession>